<protein>
    <submittedName>
        <fullName evidence="1">Uncharacterized protein</fullName>
    </submittedName>
</protein>
<organism evidence="1">
    <name type="scientific">Athelia psychrophila</name>
    <dbReference type="NCBI Taxonomy" id="1759441"/>
    <lineage>
        <taxon>Eukaryota</taxon>
        <taxon>Fungi</taxon>
        <taxon>Dikarya</taxon>
        <taxon>Basidiomycota</taxon>
        <taxon>Agaricomycotina</taxon>
        <taxon>Agaricomycetes</taxon>
        <taxon>Agaricomycetidae</taxon>
        <taxon>Atheliales</taxon>
        <taxon>Atheliaceae</taxon>
        <taxon>Athelia</taxon>
    </lineage>
</organism>
<dbReference type="SUPFAM" id="SSF101690">
    <property type="entry name" value="PAZ domain"/>
    <property type="match status" value="1"/>
</dbReference>
<name>A0A166QSX5_9AGAM</name>
<dbReference type="AlphaFoldDB" id="A0A166QSX5"/>
<dbReference type="EMBL" id="KV417508">
    <property type="protein sequence ID" value="KZP27501.1"/>
    <property type="molecule type" value="Genomic_DNA"/>
</dbReference>
<gene>
    <name evidence="1" type="ORF">FIBSPDRAFT_886399</name>
</gene>
<dbReference type="OrthoDB" id="9996127at2759"/>
<proteinExistence type="predicted"/>
<sequence>MHFWGKVGSVFAGNLIYTFATASKAREHYANVLLTAEPKGTYSLVVIQLCYLGPKGQGQECLHAISSWDGECCLRNEVHEKTFLNQQDSIAPVLRGGGRTEVVHTERAIRDSPWGCTWLFELGGGHSPSTILTRLSERTRILTNMDTSMTAMYKSGPLREVAMHGIGDRNAWALELSEGHANFRKLKSFLKDVRVEVPDDAPVGKKKVKKITGLVPAAGHYVFECDGHPKAVKQLR</sequence>
<dbReference type="Gene3D" id="3.40.462.20">
    <property type="match status" value="1"/>
</dbReference>
<accession>A0A166QSX5</accession>
<reference evidence="1" key="1">
    <citation type="journal article" date="2016" name="Mol. Biol. Evol.">
        <title>Comparative Genomics of Early-Diverging Mushroom-Forming Fungi Provides Insights into the Origins of Lignocellulose Decay Capabilities.</title>
        <authorList>
            <person name="Nagy L.G."/>
            <person name="Riley R."/>
            <person name="Tritt A."/>
            <person name="Adam C."/>
            <person name="Daum C."/>
            <person name="Floudas D."/>
            <person name="Sun H."/>
            <person name="Yadav J.S."/>
            <person name="Pangilinan J."/>
            <person name="Larsson K.H."/>
            <person name="Matsuura K."/>
            <person name="Barry K."/>
            <person name="Labutti K."/>
            <person name="Kuo R."/>
            <person name="Ohm R.A."/>
            <person name="Bhattacharya S.S."/>
            <person name="Shirouzu T."/>
            <person name="Yoshinaga Y."/>
            <person name="Martin F.M."/>
            <person name="Grigoriev I.V."/>
            <person name="Hibbett D.S."/>
        </authorList>
    </citation>
    <scope>NUCLEOTIDE SEQUENCE [LARGE SCALE GENOMIC DNA]</scope>
    <source>
        <strain evidence="1">CBS 109695</strain>
    </source>
</reference>
<dbReference type="InterPro" id="IPR036085">
    <property type="entry name" value="PAZ_dom_sf"/>
</dbReference>
<evidence type="ECO:0000313" key="1">
    <source>
        <dbReference type="EMBL" id="KZP27501.1"/>
    </source>
</evidence>